<comment type="catalytic activity">
    <reaction evidence="1">
        <text>ATP + protein L-histidine = ADP + protein N-phospho-L-histidine.</text>
        <dbReference type="EC" id="2.7.13.3"/>
    </reaction>
</comment>
<evidence type="ECO:0000313" key="14">
    <source>
        <dbReference type="Proteomes" id="UP000708576"/>
    </source>
</evidence>
<dbReference type="EC" id="2.7.13.3" evidence="2"/>
<keyword evidence="8" id="KW-0902">Two-component regulatory system</keyword>
<keyword evidence="9" id="KW-0175">Coiled coil</keyword>
<proteinExistence type="predicted"/>
<evidence type="ECO:0000256" key="2">
    <source>
        <dbReference type="ARBA" id="ARBA00012438"/>
    </source>
</evidence>
<dbReference type="Gene3D" id="1.20.5.1930">
    <property type="match status" value="1"/>
</dbReference>
<feature type="domain" description="Signal transduction histidine kinase subgroup 3 dimerisation and phosphoacceptor" evidence="11">
    <location>
        <begin position="207"/>
        <end position="271"/>
    </location>
</feature>
<dbReference type="InterPro" id="IPR036890">
    <property type="entry name" value="HATPase_C_sf"/>
</dbReference>
<dbReference type="InterPro" id="IPR011712">
    <property type="entry name" value="Sig_transdc_His_kin_sub3_dim/P"/>
</dbReference>
<dbReference type="Proteomes" id="UP000708576">
    <property type="component" value="Unassembled WGS sequence"/>
</dbReference>
<feature type="domain" description="PAS" evidence="12">
    <location>
        <begin position="81"/>
        <end position="188"/>
    </location>
</feature>
<accession>A0ABS5JRG3</accession>
<evidence type="ECO:0000259" key="11">
    <source>
        <dbReference type="Pfam" id="PF07730"/>
    </source>
</evidence>
<comment type="caution">
    <text evidence="13">The sequence shown here is derived from an EMBL/GenBank/DDBJ whole genome shotgun (WGS) entry which is preliminary data.</text>
</comment>
<feature type="domain" description="Histidine kinase/HSP90-like ATPase" evidence="10">
    <location>
        <begin position="312"/>
        <end position="396"/>
    </location>
</feature>
<dbReference type="Gene3D" id="3.30.450.20">
    <property type="entry name" value="PAS domain"/>
    <property type="match status" value="1"/>
</dbReference>
<dbReference type="NCBIfam" id="TIGR00229">
    <property type="entry name" value="sensory_box"/>
    <property type="match status" value="1"/>
</dbReference>
<dbReference type="InterPro" id="IPR003594">
    <property type="entry name" value="HATPase_dom"/>
</dbReference>
<evidence type="ECO:0000256" key="9">
    <source>
        <dbReference type="SAM" id="Coils"/>
    </source>
</evidence>
<feature type="coiled-coil region" evidence="9">
    <location>
        <begin position="28"/>
        <end position="79"/>
    </location>
</feature>
<sequence>MSGQKDNKELIRRKVIGLGEDSVSKSYYPQLQQNINELQLQTKALEAKTIELNNTIKDLEATKALLAESENKFRALFENANDAIFIYTTSNICVECNSKALELLQLSNKEDVLGTTPIDISPNHQANGRLSVKELEQHRNKVLNGHSHIFEWTVRKKDNSIVYCEVSLSGININDEKFVQAIVRDITEFKKLERNFSMATIRTEERERMRFSKELHDGIGPILSTIKLYLQWLSDTDNQEHIEIIKKKINESINEATKSIKEVSHNLSPHVLSNYGLIEALNIFVNRINESGKLNITLKHNVKGRLNKDLEIMFYRVCTELINNTIKHANAINAKLKFKQEGDDIHFTYSDNGIGLPQNSQKTPDPGIGLYNIINRVKSVGGICNFNYPKHKGFKIKIFANNNILIDEDTKSN</sequence>
<dbReference type="Gene3D" id="3.30.565.10">
    <property type="entry name" value="Histidine kinase-like ATPase, C-terminal domain"/>
    <property type="match status" value="1"/>
</dbReference>
<dbReference type="InterPro" id="IPR000014">
    <property type="entry name" value="PAS"/>
</dbReference>
<dbReference type="Pfam" id="PF07730">
    <property type="entry name" value="HisKA_3"/>
    <property type="match status" value="1"/>
</dbReference>
<dbReference type="PANTHER" id="PTHR24421">
    <property type="entry name" value="NITRATE/NITRITE SENSOR PROTEIN NARX-RELATED"/>
    <property type="match status" value="1"/>
</dbReference>
<evidence type="ECO:0000259" key="12">
    <source>
        <dbReference type="Pfam" id="PF13426"/>
    </source>
</evidence>
<evidence type="ECO:0000256" key="1">
    <source>
        <dbReference type="ARBA" id="ARBA00000085"/>
    </source>
</evidence>
<evidence type="ECO:0000256" key="3">
    <source>
        <dbReference type="ARBA" id="ARBA00022553"/>
    </source>
</evidence>
<dbReference type="Pfam" id="PF13426">
    <property type="entry name" value="PAS_9"/>
    <property type="match status" value="1"/>
</dbReference>
<keyword evidence="5" id="KW-0547">Nucleotide-binding</keyword>
<reference evidence="13 14" key="1">
    <citation type="journal article" date="2015" name="Int. J. Syst. Evol. Microbiol.">
        <title>Carboxylicivirga linearis sp. nov., isolated from a sea cucumber culture pond.</title>
        <authorList>
            <person name="Wang F.Q."/>
            <person name="Zhou Y.X."/>
            <person name="Lin X.Z."/>
            <person name="Chen G.J."/>
            <person name="Du Z.J."/>
        </authorList>
    </citation>
    <scope>NUCLEOTIDE SEQUENCE [LARGE SCALE GENOMIC DNA]</scope>
    <source>
        <strain evidence="13 14">FB218</strain>
    </source>
</reference>
<dbReference type="PANTHER" id="PTHR24421:SF10">
    <property type="entry name" value="NITRATE_NITRITE SENSOR PROTEIN NARQ"/>
    <property type="match status" value="1"/>
</dbReference>
<dbReference type="InterPro" id="IPR035965">
    <property type="entry name" value="PAS-like_dom_sf"/>
</dbReference>
<evidence type="ECO:0000256" key="6">
    <source>
        <dbReference type="ARBA" id="ARBA00022777"/>
    </source>
</evidence>
<evidence type="ECO:0000256" key="5">
    <source>
        <dbReference type="ARBA" id="ARBA00022741"/>
    </source>
</evidence>
<protein>
    <recommendedName>
        <fullName evidence="2">histidine kinase</fullName>
        <ecNumber evidence="2">2.7.13.3</ecNumber>
    </recommendedName>
</protein>
<evidence type="ECO:0000256" key="8">
    <source>
        <dbReference type="ARBA" id="ARBA00023012"/>
    </source>
</evidence>
<dbReference type="SUPFAM" id="SSF55785">
    <property type="entry name" value="PYP-like sensor domain (PAS domain)"/>
    <property type="match status" value="1"/>
</dbReference>
<dbReference type="SUPFAM" id="SSF55874">
    <property type="entry name" value="ATPase domain of HSP90 chaperone/DNA topoisomerase II/histidine kinase"/>
    <property type="match status" value="1"/>
</dbReference>
<keyword evidence="14" id="KW-1185">Reference proteome</keyword>
<evidence type="ECO:0000256" key="7">
    <source>
        <dbReference type="ARBA" id="ARBA00022840"/>
    </source>
</evidence>
<organism evidence="13 14">
    <name type="scientific">Carboxylicivirga linearis</name>
    <dbReference type="NCBI Taxonomy" id="1628157"/>
    <lineage>
        <taxon>Bacteria</taxon>
        <taxon>Pseudomonadati</taxon>
        <taxon>Bacteroidota</taxon>
        <taxon>Bacteroidia</taxon>
        <taxon>Marinilabiliales</taxon>
        <taxon>Marinilabiliaceae</taxon>
        <taxon>Carboxylicivirga</taxon>
    </lineage>
</organism>
<evidence type="ECO:0000256" key="4">
    <source>
        <dbReference type="ARBA" id="ARBA00022679"/>
    </source>
</evidence>
<name>A0ABS5JRG3_9BACT</name>
<keyword evidence="3" id="KW-0597">Phosphoprotein</keyword>
<evidence type="ECO:0000259" key="10">
    <source>
        <dbReference type="Pfam" id="PF02518"/>
    </source>
</evidence>
<dbReference type="CDD" id="cd00130">
    <property type="entry name" value="PAS"/>
    <property type="match status" value="1"/>
</dbReference>
<dbReference type="InterPro" id="IPR050482">
    <property type="entry name" value="Sensor_HK_TwoCompSys"/>
</dbReference>
<keyword evidence="6" id="KW-0418">Kinase</keyword>
<dbReference type="Pfam" id="PF02518">
    <property type="entry name" value="HATPase_c"/>
    <property type="match status" value="1"/>
</dbReference>
<dbReference type="EMBL" id="JAGUCO010000001">
    <property type="protein sequence ID" value="MBS2097081.1"/>
    <property type="molecule type" value="Genomic_DNA"/>
</dbReference>
<keyword evidence="4" id="KW-0808">Transferase</keyword>
<gene>
    <name evidence="13" type="ORF">KEM10_02250</name>
</gene>
<evidence type="ECO:0000313" key="13">
    <source>
        <dbReference type="EMBL" id="MBS2097081.1"/>
    </source>
</evidence>
<dbReference type="RefSeq" id="WP_212212924.1">
    <property type="nucleotide sequence ID" value="NZ_JAGUCO010000001.1"/>
</dbReference>
<keyword evidence="7" id="KW-0067">ATP-binding</keyword>